<dbReference type="EC" id="2.3.1.193" evidence="9"/>
<dbReference type="AlphaFoldDB" id="A0A6F8PQS9"/>
<dbReference type="GO" id="GO:1990883">
    <property type="term" value="F:18S rRNA cytidine N-acetyltransferase activity"/>
    <property type="evidence" value="ECO:0007669"/>
    <property type="project" value="TreeGrafter"/>
</dbReference>
<dbReference type="Gene3D" id="3.40.630.30">
    <property type="match status" value="1"/>
</dbReference>
<evidence type="ECO:0000313" key="12">
    <source>
        <dbReference type="Proteomes" id="UP000501466"/>
    </source>
</evidence>
<keyword evidence="7 9" id="KW-0694">RNA-binding</keyword>
<dbReference type="InterPro" id="IPR013562">
    <property type="entry name" value="TmcA/NAT10_N"/>
</dbReference>
<dbReference type="InterPro" id="IPR024914">
    <property type="entry name" value="tRNA_acetyltr_TmcA"/>
</dbReference>
<protein>
    <recommendedName>
        <fullName evidence="9">tRNA(Met) cytidine acetyltransferase TmcA</fullName>
        <ecNumber evidence="9">2.3.1.193</ecNumber>
    </recommendedName>
</protein>
<evidence type="ECO:0000256" key="8">
    <source>
        <dbReference type="ARBA" id="ARBA00023315"/>
    </source>
</evidence>
<dbReference type="InterPro" id="IPR032672">
    <property type="entry name" value="TmcA/NAT10/Kre33"/>
</dbReference>
<name>A0A6F8PQS9_9GAMM</name>
<dbReference type="PANTHER" id="PTHR10925:SF5">
    <property type="entry name" value="RNA CYTIDINE ACETYLTRANSFERASE"/>
    <property type="match status" value="1"/>
</dbReference>
<dbReference type="RefSeq" id="WP_173292183.1">
    <property type="nucleotide sequence ID" value="NZ_AP021888.1"/>
</dbReference>
<dbReference type="GO" id="GO:0005524">
    <property type="term" value="F:ATP binding"/>
    <property type="evidence" value="ECO:0007669"/>
    <property type="project" value="UniProtKB-UniRule"/>
</dbReference>
<comment type="function">
    <text evidence="9">Catalyzes the formation of N(4)-acetylcytidine (ac(4)C) at the wobble position of tRNA(Met), by using acetyl-CoA as an acetyl donor and ATP (or GTP).</text>
</comment>
<dbReference type="InterPro" id="IPR027417">
    <property type="entry name" value="P-loop_NTPase"/>
</dbReference>
<evidence type="ECO:0000256" key="2">
    <source>
        <dbReference type="ARBA" id="ARBA00022555"/>
    </source>
</evidence>
<feature type="binding site" evidence="9">
    <location>
        <position position="189"/>
    </location>
    <ligand>
        <name>ATP</name>
        <dbReference type="ChEBI" id="CHEBI:30616"/>
    </ligand>
</feature>
<dbReference type="KEGG" id="tzo:THMIRHAT_22150"/>
<evidence type="ECO:0000256" key="7">
    <source>
        <dbReference type="ARBA" id="ARBA00022884"/>
    </source>
</evidence>
<sequence>MLSAQVKALKTLSEKLLKAQIRACLLLSGETAWQEALCQAFLAQTPLKQGLWVGEHSPFTQAKAIHPKAASLLLGQETDFVIFSATEGIDPNTLGILSGMIKAGGWCIILLPEHQAWLNLPNKSCEKHLSFPLKAKDTLRGFNAFLWQQLTQHAIHLTQHQDPKDLEAWFNQFPLNQTAPCQTLPTPDQLAAVKLIQKVALGHRKRPLLITADRGRGKSSTLGLAAVALMEAGKRHITLTAARPDQVKSALQIVEDAGLTEFITFKAPDELIANPIQTDLLLVDEAAHLPLPMLQTLIQTYHRLVLASTSQGYEGSGRGFELKLSAFLDSATPGWKRLELHTPIRWRAGDWLENTLNQTLLLTPCKAFNSQENNAPIVYQTLSVARLLDNPQQLHELFQLLVSAHYQTSPNDLMQLLEAPNLTIFAAMQNEHLLGALIAISEGDLPLPDPKKPRRLQGHLFPQKLYQQTGNPDWLRLKGLRVMRIAVQDAWQNQQLGSHLLQHLTPFAKQQQFDYVASSFGVTAQLLNFWTQNDFKTLGLGLKKDHASGTYSINLCQPLSQSAQDLVKITQQMVTPQWVYCLQTHYQDLEIPTLLAILKTLPFKAAPFPLGYLQQQPYESVSLALRDWTLGELDFLSTQADAQLQTLFSRKLLLNDAWENLVTSQLNSRKQLEAKLQNSLAEYLDKNRLEN</sequence>
<keyword evidence="6 9" id="KW-0067">ATP-binding</keyword>
<dbReference type="GO" id="GO:0051391">
    <property type="term" value="P:tRNA acetylation"/>
    <property type="evidence" value="ECO:0007669"/>
    <property type="project" value="UniProtKB-UniRule"/>
</dbReference>
<comment type="subcellular location">
    <subcellularLocation>
        <location evidence="9">Cytoplasm</location>
    </subcellularLocation>
</comment>
<dbReference type="Proteomes" id="UP000501466">
    <property type="component" value="Chromosome"/>
</dbReference>
<dbReference type="Pfam" id="PF13718">
    <property type="entry name" value="GNAT_acetyltr_2"/>
    <property type="match status" value="1"/>
</dbReference>
<dbReference type="Pfam" id="PF08351">
    <property type="entry name" value="TmcA_N"/>
    <property type="match status" value="1"/>
</dbReference>
<keyword evidence="1 9" id="KW-0963">Cytoplasm</keyword>
<dbReference type="Gene3D" id="3.40.50.300">
    <property type="entry name" value="P-loop containing nucleotide triphosphate hydrolases"/>
    <property type="match status" value="1"/>
</dbReference>
<evidence type="ECO:0000256" key="1">
    <source>
        <dbReference type="ARBA" id="ARBA00022490"/>
    </source>
</evidence>
<dbReference type="GO" id="GO:0000049">
    <property type="term" value="F:tRNA binding"/>
    <property type="evidence" value="ECO:0007669"/>
    <property type="project" value="UniProtKB-UniRule"/>
</dbReference>
<keyword evidence="3 9" id="KW-0808">Transferase</keyword>
<keyword evidence="12" id="KW-1185">Reference proteome</keyword>
<organism evidence="11 12">
    <name type="scientific">Thiosulfativibrio zosterae</name>
    <dbReference type="NCBI Taxonomy" id="2675053"/>
    <lineage>
        <taxon>Bacteria</taxon>
        <taxon>Pseudomonadati</taxon>
        <taxon>Pseudomonadota</taxon>
        <taxon>Gammaproteobacteria</taxon>
        <taxon>Thiotrichales</taxon>
        <taxon>Piscirickettsiaceae</taxon>
        <taxon>Thiosulfativibrio</taxon>
    </lineage>
</organism>
<dbReference type="PROSITE" id="PS51186">
    <property type="entry name" value="GNAT"/>
    <property type="match status" value="1"/>
</dbReference>
<dbReference type="GO" id="GO:0005737">
    <property type="term" value="C:cytoplasm"/>
    <property type="evidence" value="ECO:0007669"/>
    <property type="project" value="UniProtKB-SubCell"/>
</dbReference>
<keyword evidence="2 9" id="KW-0820">tRNA-binding</keyword>
<comment type="catalytic activity">
    <reaction evidence="9">
        <text>cytidine(34) in elongator tRNA(Met) + acetyl-CoA + ATP + H2O = N(4)-acetylcytidine(34) in elongator tRNA(Met) + ADP + phosphate + CoA + H(+)</text>
        <dbReference type="Rhea" id="RHEA:43788"/>
        <dbReference type="Rhea" id="RHEA-COMP:10693"/>
        <dbReference type="Rhea" id="RHEA-COMP:10694"/>
        <dbReference type="ChEBI" id="CHEBI:15377"/>
        <dbReference type="ChEBI" id="CHEBI:15378"/>
        <dbReference type="ChEBI" id="CHEBI:30616"/>
        <dbReference type="ChEBI" id="CHEBI:43474"/>
        <dbReference type="ChEBI" id="CHEBI:57287"/>
        <dbReference type="ChEBI" id="CHEBI:57288"/>
        <dbReference type="ChEBI" id="CHEBI:74900"/>
        <dbReference type="ChEBI" id="CHEBI:82748"/>
        <dbReference type="ChEBI" id="CHEBI:456216"/>
        <dbReference type="EC" id="2.3.1.193"/>
    </reaction>
</comment>
<evidence type="ECO:0000256" key="3">
    <source>
        <dbReference type="ARBA" id="ARBA00022679"/>
    </source>
</evidence>
<dbReference type="HAMAP" id="MF_01886">
    <property type="entry name" value="tRNA_acetyltr_TmcA"/>
    <property type="match status" value="1"/>
</dbReference>
<comment type="caution">
    <text evidence="9">Lacks conserved residue(s) required for the propagation of feature annotation.</text>
</comment>
<dbReference type="Pfam" id="PF05127">
    <property type="entry name" value="NAT10_TcmA_helicase"/>
    <property type="match status" value="1"/>
</dbReference>
<reference evidence="12" key="1">
    <citation type="submission" date="2019-11" db="EMBL/GenBank/DDBJ databases">
        <title>Isolation and characterization of two novel species in the genus Thiomicrorhabdus.</title>
        <authorList>
            <person name="Mochizuki J."/>
            <person name="Kojima H."/>
            <person name="Fukui M."/>
        </authorList>
    </citation>
    <scope>NUCLEOTIDE SEQUENCE [LARGE SCALE GENOMIC DNA]</scope>
    <source>
        <strain evidence="12">AkT22</strain>
    </source>
</reference>
<feature type="binding site" evidence="9">
    <location>
        <position position="345"/>
    </location>
    <ligand>
        <name>ATP</name>
        <dbReference type="ChEBI" id="CHEBI:30616"/>
    </ligand>
</feature>
<feature type="binding site" evidence="9">
    <location>
        <begin position="485"/>
        <end position="487"/>
    </location>
    <ligand>
        <name>acetyl-CoA</name>
        <dbReference type="ChEBI" id="CHEBI:57288"/>
    </ligand>
</feature>
<dbReference type="EMBL" id="AP021888">
    <property type="protein sequence ID" value="BBP44469.1"/>
    <property type="molecule type" value="Genomic_DNA"/>
</dbReference>
<keyword evidence="5 9" id="KW-0547">Nucleotide-binding</keyword>
<dbReference type="Gene3D" id="3.40.50.11040">
    <property type="match status" value="1"/>
</dbReference>
<dbReference type="GO" id="GO:1904812">
    <property type="term" value="P:rRNA acetylation involved in maturation of SSU-rRNA"/>
    <property type="evidence" value="ECO:0007669"/>
    <property type="project" value="TreeGrafter"/>
</dbReference>
<dbReference type="InterPro" id="IPR007807">
    <property type="entry name" value="TcmA/NAT10_helicase"/>
</dbReference>
<evidence type="ECO:0000256" key="4">
    <source>
        <dbReference type="ARBA" id="ARBA00022694"/>
    </source>
</evidence>
<keyword evidence="8 9" id="KW-0012">Acyltransferase</keyword>
<evidence type="ECO:0000256" key="6">
    <source>
        <dbReference type="ARBA" id="ARBA00022840"/>
    </source>
</evidence>
<dbReference type="InterPro" id="IPR000182">
    <property type="entry name" value="GNAT_dom"/>
</dbReference>
<comment type="similarity">
    <text evidence="9">Belongs to the TmcA family.</text>
</comment>
<dbReference type="GO" id="GO:0002101">
    <property type="term" value="P:tRNA wobble cytosine modification"/>
    <property type="evidence" value="ECO:0007669"/>
    <property type="project" value="UniProtKB-UniRule"/>
</dbReference>
<evidence type="ECO:0000256" key="5">
    <source>
        <dbReference type="ARBA" id="ARBA00022741"/>
    </source>
</evidence>
<evidence type="ECO:0000256" key="9">
    <source>
        <dbReference type="HAMAP-Rule" id="MF_01886"/>
    </source>
</evidence>
<feature type="domain" description="N-acetyltransferase" evidence="10">
    <location>
        <begin position="377"/>
        <end position="564"/>
    </location>
</feature>
<dbReference type="InterPro" id="IPR016181">
    <property type="entry name" value="Acyl_CoA_acyltransferase"/>
</dbReference>
<dbReference type="PANTHER" id="PTHR10925">
    <property type="entry name" value="N-ACETYLTRANSFERASE 10"/>
    <property type="match status" value="1"/>
</dbReference>
<proteinExistence type="inferred from homology"/>
<dbReference type="SUPFAM" id="SSF55729">
    <property type="entry name" value="Acyl-CoA N-acyltransferases (Nat)"/>
    <property type="match status" value="1"/>
</dbReference>
<dbReference type="GO" id="GO:0051392">
    <property type="term" value="F:tRNA cytidine N4-acetyltransferase activity"/>
    <property type="evidence" value="ECO:0007669"/>
    <property type="project" value="UniProtKB-UniRule"/>
</dbReference>
<evidence type="ECO:0000259" key="10">
    <source>
        <dbReference type="PROSITE" id="PS51186"/>
    </source>
</evidence>
<gene>
    <name evidence="9 11" type="primary">tmcA</name>
    <name evidence="11" type="ORF">THMIRHAT_22150</name>
</gene>
<keyword evidence="4 9" id="KW-0819">tRNA processing</keyword>
<dbReference type="SUPFAM" id="SSF52540">
    <property type="entry name" value="P-loop containing nucleoside triphosphate hydrolases"/>
    <property type="match status" value="1"/>
</dbReference>
<evidence type="ECO:0000313" key="11">
    <source>
        <dbReference type="EMBL" id="BBP44469.1"/>
    </source>
</evidence>
<accession>A0A6F8PQS9</accession>